<dbReference type="Pfam" id="PF02082">
    <property type="entry name" value="Rrf2"/>
    <property type="match status" value="1"/>
</dbReference>
<dbReference type="FunCoup" id="M5DXS3">
    <property type="interactions" value="30"/>
</dbReference>
<dbReference type="NCBIfam" id="TIGR00738">
    <property type="entry name" value="rrf2_super"/>
    <property type="match status" value="1"/>
</dbReference>
<dbReference type="EMBL" id="CAUI01000005">
    <property type="protein sequence ID" value="CCU78157.1"/>
    <property type="molecule type" value="Genomic_DNA"/>
</dbReference>
<dbReference type="PANTHER" id="PTHR33221">
    <property type="entry name" value="WINGED HELIX-TURN-HELIX TRANSCRIPTIONAL REGULATOR, RRF2 FAMILY"/>
    <property type="match status" value="1"/>
</dbReference>
<accession>M5DXS3</accession>
<evidence type="ECO:0000313" key="2">
    <source>
        <dbReference type="Proteomes" id="UP000012063"/>
    </source>
</evidence>
<dbReference type="PANTHER" id="PTHR33221:SF15">
    <property type="entry name" value="HTH-TYPE TRANSCRIPTIONAL REGULATOR YWGB-RELATED"/>
    <property type="match status" value="1"/>
</dbReference>
<protein>
    <recommendedName>
        <fullName evidence="3">BadM/Rrf2 family transcriptional regulator</fullName>
    </recommendedName>
</protein>
<dbReference type="InterPro" id="IPR036388">
    <property type="entry name" value="WH-like_DNA-bd_sf"/>
</dbReference>
<keyword evidence="2" id="KW-1185">Reference proteome</keyword>
<dbReference type="SUPFAM" id="SSF46785">
    <property type="entry name" value="Winged helix' DNA-binding domain"/>
    <property type="match status" value="1"/>
</dbReference>
<dbReference type="Proteomes" id="UP000012063">
    <property type="component" value="Unassembled WGS sequence"/>
</dbReference>
<dbReference type="GO" id="GO:0005829">
    <property type="term" value="C:cytosol"/>
    <property type="evidence" value="ECO:0007669"/>
    <property type="project" value="TreeGrafter"/>
</dbReference>
<proteinExistence type="predicted"/>
<evidence type="ECO:0008006" key="3">
    <source>
        <dbReference type="Google" id="ProtNLM"/>
    </source>
</evidence>
<evidence type="ECO:0000313" key="1">
    <source>
        <dbReference type="EMBL" id="CCU78157.1"/>
    </source>
</evidence>
<sequence length="141" mass="15734">MKTSRKTDYAVHALMILARNKKQELSVKELAEIENVSSSYLAKVMQKLSAAEIVSSAEGKKGGYTLARAAAEINLAQIMKLFEAKDNVFECVDDIHGCSIRDRCKIHNVFGKAYQKMLAELEQTTIKDITDPEIKKGKDLI</sequence>
<dbReference type="InParanoid" id="M5DXS3"/>
<dbReference type="RefSeq" id="WP_005487527.1">
    <property type="nucleotide sequence ID" value="NZ_CAUI01000005.1"/>
</dbReference>
<dbReference type="eggNOG" id="COG1959">
    <property type="taxonomic scope" value="Bacteria"/>
</dbReference>
<organism evidence="1 2">
    <name type="scientific">Halanaerobium saccharolyticum subsp. saccharolyticum DSM 6643</name>
    <dbReference type="NCBI Taxonomy" id="1293054"/>
    <lineage>
        <taxon>Bacteria</taxon>
        <taxon>Bacillati</taxon>
        <taxon>Bacillota</taxon>
        <taxon>Clostridia</taxon>
        <taxon>Halanaerobiales</taxon>
        <taxon>Halanaerobiaceae</taxon>
        <taxon>Halanaerobium</taxon>
    </lineage>
</organism>
<dbReference type="Gene3D" id="1.10.10.10">
    <property type="entry name" value="Winged helix-like DNA-binding domain superfamily/Winged helix DNA-binding domain"/>
    <property type="match status" value="1"/>
</dbReference>
<dbReference type="PROSITE" id="PS51197">
    <property type="entry name" value="HTH_RRF2_2"/>
    <property type="match status" value="1"/>
</dbReference>
<dbReference type="STRING" id="1293054.HSACCH_00447"/>
<reference evidence="2" key="1">
    <citation type="journal article" date="2013" name="Genome Announc.">
        <title>Genome Sequence of Halanaerobium saccharolyticum subsp. saccharolyticum Strain DSM 6643T, a Halophilic Hydrogen-Producing Bacterium.</title>
        <authorList>
            <person name="Kivisto A."/>
            <person name="Larjo A."/>
            <person name="Ciranna A."/>
            <person name="Santala V."/>
            <person name="Roos C."/>
            <person name="Karp M."/>
        </authorList>
    </citation>
    <scope>NUCLEOTIDE SEQUENCE [LARGE SCALE GENOMIC DNA]</scope>
    <source>
        <strain evidence="2">DSM 6643</strain>
    </source>
</reference>
<dbReference type="InterPro" id="IPR036390">
    <property type="entry name" value="WH_DNA-bd_sf"/>
</dbReference>
<dbReference type="GO" id="GO:0003700">
    <property type="term" value="F:DNA-binding transcription factor activity"/>
    <property type="evidence" value="ECO:0007669"/>
    <property type="project" value="TreeGrafter"/>
</dbReference>
<name>M5DXS3_9FIRM</name>
<gene>
    <name evidence="1" type="ORF">HSACCH_00447</name>
</gene>
<dbReference type="OrthoDB" id="9808360at2"/>
<dbReference type="AlphaFoldDB" id="M5DXS3"/>
<dbReference type="InterPro" id="IPR000944">
    <property type="entry name" value="Tscrpt_reg_Rrf2"/>
</dbReference>
<comment type="caution">
    <text evidence="1">The sequence shown here is derived from an EMBL/GenBank/DDBJ whole genome shotgun (WGS) entry which is preliminary data.</text>
</comment>